<dbReference type="EMBL" id="BDIP01001502">
    <property type="protein sequence ID" value="GIQ84532.1"/>
    <property type="molecule type" value="Genomic_DNA"/>
</dbReference>
<evidence type="ECO:0000313" key="1">
    <source>
        <dbReference type="EMBL" id="GIQ84532.1"/>
    </source>
</evidence>
<dbReference type="Proteomes" id="UP000265618">
    <property type="component" value="Unassembled WGS sequence"/>
</dbReference>
<reference evidence="1 2" key="1">
    <citation type="journal article" date="2018" name="PLoS ONE">
        <title>The draft genome of Kipferlia bialata reveals reductive genome evolution in fornicate parasites.</title>
        <authorList>
            <person name="Tanifuji G."/>
            <person name="Takabayashi S."/>
            <person name="Kume K."/>
            <person name="Takagi M."/>
            <person name="Nakayama T."/>
            <person name="Kamikawa R."/>
            <person name="Inagaki Y."/>
            <person name="Hashimoto T."/>
        </authorList>
    </citation>
    <scope>NUCLEOTIDE SEQUENCE [LARGE SCALE GENOMIC DNA]</scope>
    <source>
        <strain evidence="1">NY0173</strain>
    </source>
</reference>
<sequence>MANVLCGSAKIQVRRGTEPGTMNFEVGRSYELIGTAKNEQGQMFLLCTFNVPLDTEGHVFDMALYYKTLDMSANPLFKDIFNTM</sequence>
<accession>A0A9K3CXY6</accession>
<dbReference type="AlphaFoldDB" id="A0A9K3CXY6"/>
<keyword evidence="2" id="KW-1185">Reference proteome</keyword>
<comment type="caution">
    <text evidence="1">The sequence shown here is derived from an EMBL/GenBank/DDBJ whole genome shotgun (WGS) entry which is preliminary data.</text>
</comment>
<proteinExistence type="predicted"/>
<name>A0A9K3CXY6_9EUKA</name>
<evidence type="ECO:0000313" key="2">
    <source>
        <dbReference type="Proteomes" id="UP000265618"/>
    </source>
</evidence>
<protein>
    <submittedName>
        <fullName evidence="1">Uncharacterized protein</fullName>
    </submittedName>
</protein>
<organism evidence="1 2">
    <name type="scientific">Kipferlia bialata</name>
    <dbReference type="NCBI Taxonomy" id="797122"/>
    <lineage>
        <taxon>Eukaryota</taxon>
        <taxon>Metamonada</taxon>
        <taxon>Carpediemonas-like organisms</taxon>
        <taxon>Kipferlia</taxon>
    </lineage>
</organism>
<gene>
    <name evidence="1" type="ORF">KIPB_006041</name>
</gene>